<feature type="transmembrane region" description="Helical" evidence="8">
    <location>
        <begin position="303"/>
        <end position="322"/>
    </location>
</feature>
<evidence type="ECO:0000256" key="1">
    <source>
        <dbReference type="ARBA" id="ARBA00004477"/>
    </source>
</evidence>
<name>A0A151GIL9_DRECN</name>
<keyword evidence="6 8" id="KW-0472">Membrane</keyword>
<feature type="transmembrane region" description="Helical" evidence="8">
    <location>
        <begin position="156"/>
        <end position="177"/>
    </location>
</feature>
<evidence type="ECO:0000256" key="6">
    <source>
        <dbReference type="ARBA" id="ARBA00023136"/>
    </source>
</evidence>
<dbReference type="STRING" id="98403.A0A151GIL9"/>
<dbReference type="GO" id="GO:0016126">
    <property type="term" value="P:sterol biosynthetic process"/>
    <property type="evidence" value="ECO:0007669"/>
    <property type="project" value="TreeGrafter"/>
</dbReference>
<comment type="subcellular location">
    <subcellularLocation>
        <location evidence="1">Endoplasmic reticulum membrane</location>
        <topology evidence="1">Multi-pass membrane protein</topology>
    </subcellularLocation>
</comment>
<dbReference type="EMBL" id="LAYC01000002">
    <property type="protein sequence ID" value="KYK56965.1"/>
    <property type="molecule type" value="Genomic_DNA"/>
</dbReference>
<evidence type="ECO:0000256" key="3">
    <source>
        <dbReference type="ARBA" id="ARBA00022692"/>
    </source>
</evidence>
<evidence type="ECO:0000313" key="10">
    <source>
        <dbReference type="Proteomes" id="UP000076580"/>
    </source>
</evidence>
<evidence type="ECO:0000256" key="7">
    <source>
        <dbReference type="SAM" id="MobiDB-lite"/>
    </source>
</evidence>
<comment type="caution">
    <text evidence="9">The sequence shown here is derived from an EMBL/GenBank/DDBJ whole genome shotgun (WGS) entry which is preliminary data.</text>
</comment>
<keyword evidence="5 8" id="KW-1133">Transmembrane helix</keyword>
<reference evidence="9 10" key="1">
    <citation type="journal article" date="2016" name="Sci. Rep.">
        <title>Insights into Adaptations to a Near-Obligate Nematode Endoparasitic Lifestyle from the Finished Genome of Drechmeria coniospora.</title>
        <authorList>
            <person name="Zhang L."/>
            <person name="Zhou Z."/>
            <person name="Guo Q."/>
            <person name="Fokkens L."/>
            <person name="Miskei M."/>
            <person name="Pocsi I."/>
            <person name="Zhang W."/>
            <person name="Chen M."/>
            <person name="Wang L."/>
            <person name="Sun Y."/>
            <person name="Donzelli B.G."/>
            <person name="Gibson D.M."/>
            <person name="Nelson D.R."/>
            <person name="Luo J.G."/>
            <person name="Rep M."/>
            <person name="Liu H."/>
            <person name="Yang S."/>
            <person name="Wang J."/>
            <person name="Krasnoff S.B."/>
            <person name="Xu Y."/>
            <person name="Molnar I."/>
            <person name="Lin M."/>
        </authorList>
    </citation>
    <scope>NUCLEOTIDE SEQUENCE [LARGE SCALE GENOMIC DNA]</scope>
    <source>
        <strain evidence="9 10">ARSEF 6962</strain>
    </source>
</reference>
<feature type="transmembrane region" description="Helical" evidence="8">
    <location>
        <begin position="254"/>
        <end position="271"/>
    </location>
</feature>
<evidence type="ECO:0000256" key="2">
    <source>
        <dbReference type="ARBA" id="ARBA00007475"/>
    </source>
</evidence>
<feature type="region of interest" description="Disordered" evidence="7">
    <location>
        <begin position="1"/>
        <end position="50"/>
    </location>
</feature>
<organism evidence="9 10">
    <name type="scientific">Drechmeria coniospora</name>
    <name type="common">Nematophagous fungus</name>
    <name type="synonym">Meria coniospora</name>
    <dbReference type="NCBI Taxonomy" id="98403"/>
    <lineage>
        <taxon>Eukaryota</taxon>
        <taxon>Fungi</taxon>
        <taxon>Dikarya</taxon>
        <taxon>Ascomycota</taxon>
        <taxon>Pezizomycotina</taxon>
        <taxon>Sordariomycetes</taxon>
        <taxon>Hypocreomycetidae</taxon>
        <taxon>Hypocreales</taxon>
        <taxon>Ophiocordycipitaceae</taxon>
        <taxon>Drechmeria</taxon>
    </lineage>
</organism>
<dbReference type="RefSeq" id="XP_040656317.1">
    <property type="nucleotide sequence ID" value="XM_040801284.1"/>
</dbReference>
<feature type="transmembrane region" description="Helical" evidence="8">
    <location>
        <begin position="278"/>
        <end position="297"/>
    </location>
</feature>
<keyword evidence="3 8" id="KW-0812">Transmembrane</keyword>
<feature type="compositionally biased region" description="Polar residues" evidence="7">
    <location>
        <begin position="337"/>
        <end position="350"/>
    </location>
</feature>
<sequence>MADDGPQIVRPVPRRPFNLNFTSATPPHDDEPDDTPAGVSPRDQDVTSSPRFLHPGFTPTDAGSSISRPQSFLNLTSSTLMGIYSQAKGNAKSVIGREEIDTPWGTGAQTPVRRPSINDATYELMRDRCHLPRRRQSTYPVESTAGPLTAATVASLAFRAGLLFMLGVGYGVLVTRLHSEQQYLADLAEGIIKPGANWRYLAFWGVSGVVLGSLLPWFDKVWERAFGGEPAVQDVAMIGSEDLSGQELGAGRDWALVMRAIGAFVGIIFAIRKLAWSSPLQVSLTLALVNPLLWWLIDRSKPGFLLSAGVGLAGSVVLLGVNPEMMPAPSARPSPLSDPSLNASMGSASASETGQPLGVLGGLASQETVETGVWMLSVLFCSCVCFGNIGRRLAWSRSATGRGRWGGVR</sequence>
<dbReference type="Pfam" id="PF07281">
    <property type="entry name" value="INSIG"/>
    <property type="match status" value="1"/>
</dbReference>
<proteinExistence type="inferred from homology"/>
<evidence type="ECO:0000313" key="9">
    <source>
        <dbReference type="EMBL" id="KYK56965.1"/>
    </source>
</evidence>
<dbReference type="InParanoid" id="A0A151GIL9"/>
<keyword evidence="10" id="KW-1185">Reference proteome</keyword>
<dbReference type="InterPro" id="IPR025929">
    <property type="entry name" value="INSIG_fam"/>
</dbReference>
<dbReference type="AlphaFoldDB" id="A0A151GIL9"/>
<dbReference type="GO" id="GO:0005789">
    <property type="term" value="C:endoplasmic reticulum membrane"/>
    <property type="evidence" value="ECO:0007669"/>
    <property type="project" value="UniProtKB-SubCell"/>
</dbReference>
<comment type="similarity">
    <text evidence="2">Belongs to the INSIG family.</text>
</comment>
<feature type="region of interest" description="Disordered" evidence="7">
    <location>
        <begin position="329"/>
        <end position="350"/>
    </location>
</feature>
<protein>
    <submittedName>
        <fullName evidence="9">INSIG domain-containing protein</fullName>
    </submittedName>
</protein>
<dbReference type="GeneID" id="63716614"/>
<evidence type="ECO:0000256" key="4">
    <source>
        <dbReference type="ARBA" id="ARBA00022824"/>
    </source>
</evidence>
<accession>A0A151GIL9</accession>
<dbReference type="PANTHER" id="PTHR15301">
    <property type="entry name" value="INSULIN-INDUCED GENE 1"/>
    <property type="match status" value="1"/>
</dbReference>
<dbReference type="PANTHER" id="PTHR15301:SF3">
    <property type="entry name" value="PROTEIN NSG1-RELATED"/>
    <property type="match status" value="1"/>
</dbReference>
<dbReference type="Proteomes" id="UP000076580">
    <property type="component" value="Chromosome 02"/>
</dbReference>
<gene>
    <name evidence="9" type="ORF">DCS_03971</name>
</gene>
<evidence type="ECO:0000256" key="5">
    <source>
        <dbReference type="ARBA" id="ARBA00022989"/>
    </source>
</evidence>
<evidence type="ECO:0000256" key="8">
    <source>
        <dbReference type="SAM" id="Phobius"/>
    </source>
</evidence>
<feature type="transmembrane region" description="Helical" evidence="8">
    <location>
        <begin position="198"/>
        <end position="218"/>
    </location>
</feature>
<keyword evidence="4" id="KW-0256">Endoplasmic reticulum</keyword>